<sequence>MPAAPVASRATSPIRLWVYGLGLALLAFVQRPGLMVADTKFDLVVDPGRFLARALQMWDSTASFGQIQNQAYGYFFPMGPFFWLGEQAHLDMWVVQRLWWTLLLCLAFFGVLKVAEALDLGAPWARVVAAFAYALGCHVTTVVGATSIEVWPGALAPWLLWCVVRGTTGGSERRWAAGAGLVMFACGGVNAAAVVAVLPLSVCWLLTRRGRRAWVFAGWWVLFTGLATLWWVVPLLLMGAYSFPFLDYIESASVTTLPTDLPNVLAGTSHWVYFYSSSLFPAGYDLATNPYLLLDALVLAALGIAGIARTDNPHRGFLFLGLVTGLLAVSFGYTGGGHGWFAEARQASLDGVLAPLRNLHKFDNVLRLPLVLGAAHLLGRLRLAGPSAETLHRVVAGVACLALIAIASPWWLAPRVAPSGPIESVPQYWRDAADYLDAHDGGTTSLVVPAAGTALYEWGYPRDDVMQPLAGAPWATRNVIPFAQPGSVTFLNQLTDVLESGRPDPHLAPVLAANGVRYVVVRNDLDLGATGAPDPVLLHAVLDGSPHLERVAGFGPELGFPSASLDDDSVKVAVAGGLSGRYRAVEVYEVTLPVDTASVVDTAGVRVAPGGAPGDGLWTGDTAPTVLGDPGEAAEGAGVVLSDGLQRREEDFAVVREVVSATMQALQPWRINRPVHQRIMFPDQERWESVTDWRGVEGVSASSSAAWPDARPPMVRGDAPDAALDGSPTTAWRSGPGSRATGQWWQLDLLPGTEVDRVDVLLAPDTRVTRLALDNGEDRVEVAAADPGQLQTVRTGFGPSDRLRITAVASRRVAADDSSPPPFALAEVDVDGVHADRSVALPMPPEGRGVGAVTLVRDQGTPPCVATNDTTVCRDDRSTLGDDGADLDRSFTLPQAGEFDWTVDATWAVGPLPAQVLAGQLPFRVDASASGSTHVRTSTLAMLDDRADTAWIGPVGDPPVLQVTLPLPERLGTVVWRTAEGTPAVAATRLLLTAGEETRAVRLDEDGVGHFRPLTANALTIEVIASEPGFASSPLAPDVGEAPLPVGAGTLELRGVDSRRNLLDASTQEFAGPCGTGPVVTVDGAPRSTRWATSTAEALRGEVRVTPCGGPLELRAGGTRVVARATDLFVVDAVSLARPDLPTGTSTPVTWTDGSGDTRTLDVPDAPGERLLVVSQNLNDGWVATLGGDTLEPQLVDGWRQGWWLPAGTGGTVTLTFEPQPWFEAGLVVGLLGVVVTVVGLLLRPRRCPRPRSRPRRIPPVARVLLTVAACGLLAGTVGALIAAGVGLALLLVRPLPRYAWIGAGAVALVAAALAAQLRVDQPILREPSLQWLLVGAVALALPVFSRGPNRRRRMAGTSIR</sequence>
<dbReference type="InterPro" id="IPR021798">
    <property type="entry name" value="AftD_N"/>
</dbReference>
<accession>A0ABW0BPU6</accession>
<keyword evidence="1" id="KW-0472">Membrane</keyword>
<dbReference type="RefSeq" id="WP_378592614.1">
    <property type="nucleotide sequence ID" value="NZ_JBHSKD010000027.1"/>
</dbReference>
<feature type="transmembrane region" description="Helical" evidence="1">
    <location>
        <begin position="1299"/>
        <end position="1318"/>
    </location>
</feature>
<feature type="domain" description="Alpha-(1-&gt;3)-arabinofuranosyltransferase N-terminal GT-C" evidence="2">
    <location>
        <begin position="23"/>
        <end position="673"/>
    </location>
</feature>
<keyword evidence="4" id="KW-1185">Reference proteome</keyword>
<feature type="transmembrane region" description="Helical" evidence="1">
    <location>
        <begin position="1264"/>
        <end position="1293"/>
    </location>
</feature>
<evidence type="ECO:0000256" key="1">
    <source>
        <dbReference type="SAM" id="Phobius"/>
    </source>
</evidence>
<feature type="transmembrane region" description="Helical" evidence="1">
    <location>
        <begin position="1222"/>
        <end position="1243"/>
    </location>
</feature>
<evidence type="ECO:0000313" key="3">
    <source>
        <dbReference type="EMBL" id="MFC5178862.1"/>
    </source>
</evidence>
<name>A0ABW0BPU6_9ACTN</name>
<evidence type="ECO:0000313" key="4">
    <source>
        <dbReference type="Proteomes" id="UP001596087"/>
    </source>
</evidence>
<feature type="transmembrane region" description="Helical" evidence="1">
    <location>
        <begin position="213"/>
        <end position="233"/>
    </location>
</feature>
<dbReference type="Gene3D" id="2.60.120.260">
    <property type="entry name" value="Galactose-binding domain-like"/>
    <property type="match status" value="1"/>
</dbReference>
<dbReference type="Pfam" id="PF11847">
    <property type="entry name" value="GT-C_AftD"/>
    <property type="match status" value="1"/>
</dbReference>
<organism evidence="3 4">
    <name type="scientific">Nocardioides taihuensis</name>
    <dbReference type="NCBI Taxonomy" id="1835606"/>
    <lineage>
        <taxon>Bacteria</taxon>
        <taxon>Bacillati</taxon>
        <taxon>Actinomycetota</taxon>
        <taxon>Actinomycetes</taxon>
        <taxon>Propionibacteriales</taxon>
        <taxon>Nocardioidaceae</taxon>
        <taxon>Nocardioides</taxon>
    </lineage>
</organism>
<keyword evidence="1" id="KW-0812">Transmembrane</keyword>
<feature type="transmembrane region" description="Helical" evidence="1">
    <location>
        <begin position="291"/>
        <end position="309"/>
    </location>
</feature>
<feature type="transmembrane region" description="Helical" evidence="1">
    <location>
        <begin position="127"/>
        <end position="148"/>
    </location>
</feature>
<reference evidence="4" key="1">
    <citation type="journal article" date="2019" name="Int. J. Syst. Evol. Microbiol.">
        <title>The Global Catalogue of Microorganisms (GCM) 10K type strain sequencing project: providing services to taxonomists for standard genome sequencing and annotation.</title>
        <authorList>
            <consortium name="The Broad Institute Genomics Platform"/>
            <consortium name="The Broad Institute Genome Sequencing Center for Infectious Disease"/>
            <person name="Wu L."/>
            <person name="Ma J."/>
        </authorList>
    </citation>
    <scope>NUCLEOTIDE SEQUENCE [LARGE SCALE GENOMIC DNA]</scope>
    <source>
        <strain evidence="4">DFY41</strain>
    </source>
</reference>
<feature type="transmembrane region" description="Helical" evidence="1">
    <location>
        <begin position="181"/>
        <end position="206"/>
    </location>
</feature>
<proteinExistence type="predicted"/>
<dbReference type="Proteomes" id="UP001596087">
    <property type="component" value="Unassembled WGS sequence"/>
</dbReference>
<gene>
    <name evidence="3" type="ORF">ACFPGP_19425</name>
</gene>
<feature type="transmembrane region" description="Helical" evidence="1">
    <location>
        <begin position="395"/>
        <end position="413"/>
    </location>
</feature>
<feature type="transmembrane region" description="Helical" evidence="1">
    <location>
        <begin position="316"/>
        <end position="333"/>
    </location>
</feature>
<feature type="transmembrane region" description="Helical" evidence="1">
    <location>
        <begin position="365"/>
        <end position="383"/>
    </location>
</feature>
<dbReference type="InterPro" id="IPR008979">
    <property type="entry name" value="Galactose-bd-like_sf"/>
</dbReference>
<feature type="transmembrane region" description="Helical" evidence="1">
    <location>
        <begin position="98"/>
        <end position="115"/>
    </location>
</feature>
<evidence type="ECO:0000259" key="2">
    <source>
        <dbReference type="Pfam" id="PF11847"/>
    </source>
</evidence>
<dbReference type="EMBL" id="JBHSKD010000027">
    <property type="protein sequence ID" value="MFC5178862.1"/>
    <property type="molecule type" value="Genomic_DNA"/>
</dbReference>
<comment type="caution">
    <text evidence="3">The sequence shown here is derived from an EMBL/GenBank/DDBJ whole genome shotgun (WGS) entry which is preliminary data.</text>
</comment>
<dbReference type="SUPFAM" id="SSF49785">
    <property type="entry name" value="Galactose-binding domain-like"/>
    <property type="match status" value="1"/>
</dbReference>
<keyword evidence="1" id="KW-1133">Transmembrane helix</keyword>
<protein>
    <submittedName>
        <fullName evidence="3">Alpha-(1-&gt;3)-arabinofuranosyltransferase family protein</fullName>
    </submittedName>
</protein>